<comment type="caution">
    <text evidence="3">The sequence shown here is derived from an EMBL/GenBank/DDBJ whole genome shotgun (WGS) entry which is preliminary data.</text>
</comment>
<feature type="transmembrane region" description="Helical" evidence="1">
    <location>
        <begin position="12"/>
        <end position="35"/>
    </location>
</feature>
<evidence type="ECO:0000256" key="1">
    <source>
        <dbReference type="SAM" id="Phobius"/>
    </source>
</evidence>
<evidence type="ECO:0000313" key="4">
    <source>
        <dbReference type="Proteomes" id="UP001604336"/>
    </source>
</evidence>
<protein>
    <submittedName>
        <fullName evidence="3">Abhydrolase domain-containing protein</fullName>
    </submittedName>
</protein>
<dbReference type="Pfam" id="PF04195">
    <property type="entry name" value="Transposase_28"/>
    <property type="match status" value="1"/>
</dbReference>
<name>A0ABD1RD26_9LAMI</name>
<sequence>MEFFIPGPEDRVGYPPLGCISLNQVMLAVGLYFPFHIIIRKFLREWTIDLTHLCPNEWRNMVGFLILLEPPWLSPILQFENLIAYIPLKWMERGRAGGTHQ</sequence>
<keyword evidence="1" id="KW-0812">Transmembrane</keyword>
<accession>A0ABD1RD26</accession>
<proteinExistence type="predicted"/>
<dbReference type="InterPro" id="IPR007321">
    <property type="entry name" value="Transposase_28"/>
</dbReference>
<keyword evidence="4" id="KW-1185">Reference proteome</keyword>
<keyword evidence="1" id="KW-0472">Membrane</keyword>
<dbReference type="EMBL" id="JBFOLK010000009">
    <property type="protein sequence ID" value="KAL2486318.1"/>
    <property type="molecule type" value="Genomic_DNA"/>
</dbReference>
<dbReference type="AlphaFoldDB" id="A0ABD1RD26"/>
<evidence type="ECO:0000313" key="3">
    <source>
        <dbReference type="EMBL" id="KAL2486318.1"/>
    </source>
</evidence>
<evidence type="ECO:0000259" key="2">
    <source>
        <dbReference type="Pfam" id="PF04195"/>
    </source>
</evidence>
<keyword evidence="1" id="KW-1133">Transmembrane helix</keyword>
<dbReference type="Proteomes" id="UP001604336">
    <property type="component" value="Unassembled WGS sequence"/>
</dbReference>
<feature type="domain" description="Transposase (putative) gypsy type" evidence="2">
    <location>
        <begin position="26"/>
        <end position="69"/>
    </location>
</feature>
<gene>
    <name evidence="3" type="ORF">Adt_31074</name>
</gene>
<organism evidence="3 4">
    <name type="scientific">Abeliophyllum distichum</name>
    <dbReference type="NCBI Taxonomy" id="126358"/>
    <lineage>
        <taxon>Eukaryota</taxon>
        <taxon>Viridiplantae</taxon>
        <taxon>Streptophyta</taxon>
        <taxon>Embryophyta</taxon>
        <taxon>Tracheophyta</taxon>
        <taxon>Spermatophyta</taxon>
        <taxon>Magnoliopsida</taxon>
        <taxon>eudicotyledons</taxon>
        <taxon>Gunneridae</taxon>
        <taxon>Pentapetalae</taxon>
        <taxon>asterids</taxon>
        <taxon>lamiids</taxon>
        <taxon>Lamiales</taxon>
        <taxon>Oleaceae</taxon>
        <taxon>Forsythieae</taxon>
        <taxon>Abeliophyllum</taxon>
    </lineage>
</organism>
<reference evidence="4" key="1">
    <citation type="submission" date="2024-07" db="EMBL/GenBank/DDBJ databases">
        <title>Two chromosome-level genome assemblies of Korean endemic species Abeliophyllum distichum and Forsythia ovata (Oleaceae).</title>
        <authorList>
            <person name="Jang H."/>
        </authorList>
    </citation>
    <scope>NUCLEOTIDE SEQUENCE [LARGE SCALE GENOMIC DNA]</scope>
</reference>